<reference evidence="8 9" key="1">
    <citation type="submission" date="2016-06" db="EMBL/GenBank/DDBJ databases">
        <title>Evolution of pathogenesis and genome organization in the Tremellales.</title>
        <authorList>
            <person name="Cuomo C."/>
            <person name="Litvintseva A."/>
            <person name="Heitman J."/>
            <person name="Chen Y."/>
            <person name="Sun S."/>
            <person name="Springer D."/>
            <person name="Dromer F."/>
            <person name="Young S."/>
            <person name="Zeng Q."/>
            <person name="Chapman S."/>
            <person name="Gujja S."/>
            <person name="Saif S."/>
            <person name="Birren B."/>
        </authorList>
    </citation>
    <scope>NUCLEOTIDE SEQUENCE [LARGE SCALE GENOMIC DNA]</scope>
    <source>
        <strain evidence="8 9">ATCC 28783</strain>
    </source>
</reference>
<keyword evidence="9" id="KW-1185">Reference proteome</keyword>
<proteinExistence type="inferred from homology"/>
<evidence type="ECO:0000313" key="9">
    <source>
        <dbReference type="Proteomes" id="UP000289152"/>
    </source>
</evidence>
<comment type="caution">
    <text evidence="8">The sequence shown here is derived from an EMBL/GenBank/DDBJ whole genome shotgun (WGS) entry which is preliminary data.</text>
</comment>
<dbReference type="AlphaFoldDB" id="A0A4Q1BN97"/>
<keyword evidence="6" id="KW-0812">Transmembrane</keyword>
<dbReference type="VEuPathDB" id="FungiDB:TREMEDRAFT_60999"/>
<dbReference type="GO" id="GO:0004657">
    <property type="term" value="F:proline dehydrogenase activity"/>
    <property type="evidence" value="ECO:0007669"/>
    <property type="project" value="TreeGrafter"/>
</dbReference>
<evidence type="ECO:0000256" key="4">
    <source>
        <dbReference type="ARBA" id="ARBA00022827"/>
    </source>
</evidence>
<keyword evidence="3" id="KW-0285">Flavoprotein</keyword>
<dbReference type="PANTHER" id="PTHR10961:SF46">
    <property type="entry name" value="PEROXISOMAL SARCOSINE OXIDASE"/>
    <property type="match status" value="1"/>
</dbReference>
<dbReference type="PANTHER" id="PTHR10961">
    <property type="entry name" value="PEROXISOMAL SARCOSINE OXIDASE"/>
    <property type="match status" value="1"/>
</dbReference>
<dbReference type="EMBL" id="SDIL01000033">
    <property type="protein sequence ID" value="RXK39335.1"/>
    <property type="molecule type" value="Genomic_DNA"/>
</dbReference>
<dbReference type="Proteomes" id="UP000289152">
    <property type="component" value="Unassembled WGS sequence"/>
</dbReference>
<feature type="domain" description="FAD dependent oxidoreductase" evidence="7">
    <location>
        <begin position="6"/>
        <end position="376"/>
    </location>
</feature>
<gene>
    <name evidence="8" type="ORF">M231_03414</name>
</gene>
<keyword evidence="6" id="KW-0472">Membrane</keyword>
<organism evidence="8 9">
    <name type="scientific">Tremella mesenterica</name>
    <name type="common">Jelly fungus</name>
    <dbReference type="NCBI Taxonomy" id="5217"/>
    <lineage>
        <taxon>Eukaryota</taxon>
        <taxon>Fungi</taxon>
        <taxon>Dikarya</taxon>
        <taxon>Basidiomycota</taxon>
        <taxon>Agaricomycotina</taxon>
        <taxon>Tremellomycetes</taxon>
        <taxon>Tremellales</taxon>
        <taxon>Tremellaceae</taxon>
        <taxon>Tremella</taxon>
    </lineage>
</organism>
<dbReference type="GO" id="GO:0050660">
    <property type="term" value="F:flavin adenine dinucleotide binding"/>
    <property type="evidence" value="ECO:0007669"/>
    <property type="project" value="InterPro"/>
</dbReference>
<dbReference type="GO" id="GO:0050031">
    <property type="term" value="F:L-pipecolate oxidase activity"/>
    <property type="evidence" value="ECO:0007669"/>
    <property type="project" value="TreeGrafter"/>
</dbReference>
<evidence type="ECO:0000256" key="1">
    <source>
        <dbReference type="ARBA" id="ARBA00001974"/>
    </source>
</evidence>
<keyword evidence="5" id="KW-0560">Oxidoreductase</keyword>
<dbReference type="OrthoDB" id="2219495at2759"/>
<dbReference type="GO" id="GO:0008115">
    <property type="term" value="F:sarcosine oxidase activity"/>
    <property type="evidence" value="ECO:0007669"/>
    <property type="project" value="TreeGrafter"/>
</dbReference>
<keyword evidence="4" id="KW-0274">FAD</keyword>
<dbReference type="InParanoid" id="A0A4Q1BN97"/>
<dbReference type="FunCoup" id="A0A4Q1BN97">
    <property type="interactions" value="114"/>
</dbReference>
<feature type="transmembrane region" description="Helical" evidence="6">
    <location>
        <begin position="6"/>
        <end position="23"/>
    </location>
</feature>
<protein>
    <recommendedName>
        <fullName evidence="7">FAD dependent oxidoreductase domain-containing protein</fullName>
    </recommendedName>
</protein>
<dbReference type="Pfam" id="PF01266">
    <property type="entry name" value="DAO"/>
    <property type="match status" value="1"/>
</dbReference>
<dbReference type="STRING" id="5217.A0A4Q1BN97"/>
<comment type="cofactor">
    <cofactor evidence="1">
        <name>FAD</name>
        <dbReference type="ChEBI" id="CHEBI:57692"/>
    </cofactor>
</comment>
<dbReference type="Gene3D" id="3.30.9.10">
    <property type="entry name" value="D-Amino Acid Oxidase, subunit A, domain 2"/>
    <property type="match status" value="1"/>
</dbReference>
<evidence type="ECO:0000256" key="3">
    <source>
        <dbReference type="ARBA" id="ARBA00022630"/>
    </source>
</evidence>
<dbReference type="InterPro" id="IPR036188">
    <property type="entry name" value="FAD/NAD-bd_sf"/>
</dbReference>
<dbReference type="SUPFAM" id="SSF51905">
    <property type="entry name" value="FAD/NAD(P)-binding domain"/>
    <property type="match status" value="1"/>
</dbReference>
<dbReference type="InterPro" id="IPR045170">
    <property type="entry name" value="MTOX"/>
</dbReference>
<name>A0A4Q1BN97_TREME</name>
<sequence length="447" mass="49050">MSKESVVIVGAGIFGMSTALWMLQTNEYDVTILDKSEILPAPDAASSDLNKIIRAGDYADPHLASLSLEAIGAWRQPEWENTFHQSGQALAAKVSDPKTRGFVMSSLAQCERMGVKAIHAQTSDQLQGFFPGIRTGKFEGLEGYLNTSGGWAEATRAMKLGLERVRQLGGRVRSGAQVVGLIKDGIKVKGVILNDGEEVLCDLLVIATGAWTPGLFASTGISSRLPPIIATGQSVATIQLNEEEAQRYSKVPVVFLNNQFYVFPPDPNGIVKFAIHNPGYLNPAENGVSIPHTILTPGAEDGMIPREMILELREGLRSVYPELAGNRFVTTRLCWYCDTVSGDWLIDYHPEYENLVLATGGSGHAFKFAPIIGREILKVIKRIPSPEWADRWAFQMNKEDVGADIRHGERKLLDLNQLATKEDLGIFRVVERMTIQVGLASRLVKHL</sequence>
<dbReference type="InterPro" id="IPR006076">
    <property type="entry name" value="FAD-dep_OxRdtase"/>
</dbReference>
<evidence type="ECO:0000256" key="2">
    <source>
        <dbReference type="ARBA" id="ARBA00010989"/>
    </source>
</evidence>
<evidence type="ECO:0000313" key="8">
    <source>
        <dbReference type="EMBL" id="RXK39335.1"/>
    </source>
</evidence>
<evidence type="ECO:0000259" key="7">
    <source>
        <dbReference type="Pfam" id="PF01266"/>
    </source>
</evidence>
<accession>A0A4Q1BN97</accession>
<keyword evidence="6" id="KW-1133">Transmembrane helix</keyword>
<evidence type="ECO:0000256" key="5">
    <source>
        <dbReference type="ARBA" id="ARBA00023002"/>
    </source>
</evidence>
<comment type="similarity">
    <text evidence="2">Belongs to the MSOX/MTOX family.</text>
</comment>
<dbReference type="Gene3D" id="3.50.50.60">
    <property type="entry name" value="FAD/NAD(P)-binding domain"/>
    <property type="match status" value="1"/>
</dbReference>
<evidence type="ECO:0000256" key="6">
    <source>
        <dbReference type="SAM" id="Phobius"/>
    </source>
</evidence>